<dbReference type="GO" id="GO:0030666">
    <property type="term" value="C:endocytic vesicle membrane"/>
    <property type="evidence" value="ECO:0007669"/>
    <property type="project" value="UniProtKB-ARBA"/>
</dbReference>
<evidence type="ECO:0000256" key="9">
    <source>
        <dbReference type="ARBA" id="ARBA00022946"/>
    </source>
</evidence>
<evidence type="ECO:0000256" key="15">
    <source>
        <dbReference type="ARBA" id="ARBA00023170"/>
    </source>
</evidence>
<dbReference type="Gene3D" id="1.10.287.10">
    <property type="entry name" value="S15/NS1, RNA-binding"/>
    <property type="match status" value="1"/>
</dbReference>
<feature type="domain" description="Fibronectin type-III" evidence="24">
    <location>
        <begin position="125"/>
        <end position="230"/>
    </location>
</feature>
<dbReference type="GO" id="GO:0005763">
    <property type="term" value="C:mitochondrial small ribosomal subunit"/>
    <property type="evidence" value="ECO:0007669"/>
    <property type="project" value="TreeGrafter"/>
</dbReference>
<gene>
    <name evidence="25" type="primary">CSF3R</name>
</gene>
<dbReference type="InterPro" id="IPR036116">
    <property type="entry name" value="FN3_sf"/>
</dbReference>
<keyword evidence="13" id="KW-0472">Membrane</keyword>
<feature type="domain" description="Fibronectin type-III" evidence="24">
    <location>
        <begin position="433"/>
        <end position="527"/>
    </location>
</feature>
<dbReference type="InterPro" id="IPR003529">
    <property type="entry name" value="Hematopoietin_rcpt_Gp130_CS"/>
</dbReference>
<evidence type="ECO:0000256" key="21">
    <source>
        <dbReference type="ARBA" id="ARBA00066227"/>
    </source>
</evidence>
<evidence type="ECO:0000256" key="17">
    <source>
        <dbReference type="ARBA" id="ARBA00023274"/>
    </source>
</evidence>
<dbReference type="InterPro" id="IPR010457">
    <property type="entry name" value="IgC2-like_lig-bd"/>
</dbReference>
<dbReference type="SMART" id="SM00060">
    <property type="entry name" value="FN3"/>
    <property type="match status" value="4"/>
</dbReference>
<dbReference type="HAMAP" id="MF_01343_B">
    <property type="entry name" value="Ribosomal_uS15_B"/>
    <property type="match status" value="1"/>
</dbReference>
<dbReference type="GO" id="GO:0003723">
    <property type="term" value="F:RNA binding"/>
    <property type="evidence" value="ECO:0007669"/>
    <property type="project" value="TreeGrafter"/>
</dbReference>
<evidence type="ECO:0000256" key="12">
    <source>
        <dbReference type="ARBA" id="ARBA00023128"/>
    </source>
</evidence>
<dbReference type="InterPro" id="IPR000589">
    <property type="entry name" value="Ribosomal_uS15"/>
</dbReference>
<keyword evidence="10" id="KW-0689">Ribosomal protein</keyword>
<dbReference type="Pfam" id="PF06328">
    <property type="entry name" value="Lep_receptor_Ig"/>
    <property type="match status" value="1"/>
</dbReference>
<keyword evidence="17" id="KW-0687">Ribonucleoprotein</keyword>
<comment type="similarity">
    <text evidence="3">Belongs to the universal ribosomal protein uS15 family.</text>
</comment>
<keyword evidence="8" id="KW-0130">Cell adhesion</keyword>
<evidence type="ECO:0000256" key="19">
    <source>
        <dbReference type="ARBA" id="ARBA00035249"/>
    </source>
</evidence>
<comment type="similarity">
    <text evidence="4">Belongs to the type I cytokine receptor family. Type 2 subfamily.</text>
</comment>
<dbReference type="AlphaFoldDB" id="A0A8B9WYM2"/>
<dbReference type="Pfam" id="PF00312">
    <property type="entry name" value="Ribosomal_S15"/>
    <property type="match status" value="1"/>
</dbReference>
<dbReference type="Pfam" id="PF00041">
    <property type="entry name" value="fn3"/>
    <property type="match status" value="1"/>
</dbReference>
<dbReference type="FunFam" id="2.60.40.10:FF:000465">
    <property type="entry name" value="Granulocyte colony-stimulating factor receptor"/>
    <property type="match status" value="1"/>
</dbReference>
<evidence type="ECO:0000256" key="2">
    <source>
        <dbReference type="ARBA" id="ARBA00004479"/>
    </source>
</evidence>
<comment type="subcellular location">
    <subcellularLocation>
        <location evidence="2">Membrane</location>
        <topology evidence="2">Single-pass type I membrane protein</topology>
    </subcellularLocation>
    <subcellularLocation>
        <location evidence="1">Mitochondrion</location>
    </subcellularLocation>
</comment>
<dbReference type="FunFam" id="2.60.40.10:FF:001234">
    <property type="entry name" value="Colony stimulating factor 3 receptor"/>
    <property type="match status" value="1"/>
</dbReference>
<organism evidence="25 26">
    <name type="scientific">Bos mutus grunniens</name>
    <name type="common">Wild yak</name>
    <name type="synonym">Bos grunniens</name>
    <dbReference type="NCBI Taxonomy" id="30521"/>
    <lineage>
        <taxon>Eukaryota</taxon>
        <taxon>Metazoa</taxon>
        <taxon>Chordata</taxon>
        <taxon>Craniata</taxon>
        <taxon>Vertebrata</taxon>
        <taxon>Euteleostomi</taxon>
        <taxon>Mammalia</taxon>
        <taxon>Eutheria</taxon>
        <taxon>Laurasiatheria</taxon>
        <taxon>Artiodactyla</taxon>
        <taxon>Ruminantia</taxon>
        <taxon>Pecora</taxon>
        <taxon>Bovidae</taxon>
        <taxon>Bovinae</taxon>
        <taxon>Bos</taxon>
    </lineage>
</organism>
<dbReference type="PROSITE" id="PS01353">
    <property type="entry name" value="HEMATOPO_REC_L_F2"/>
    <property type="match status" value="1"/>
</dbReference>
<dbReference type="PANTHER" id="PTHR46685:SF1">
    <property type="entry name" value="SMALL RIBOSOMAL SUBUNIT PROTEIN US15M"/>
    <property type="match status" value="1"/>
</dbReference>
<evidence type="ECO:0000256" key="22">
    <source>
        <dbReference type="ARBA" id="ARBA00071023"/>
    </source>
</evidence>
<dbReference type="CDD" id="cd00063">
    <property type="entry name" value="FN3"/>
    <property type="match status" value="4"/>
</dbReference>
<dbReference type="Proteomes" id="UP000694520">
    <property type="component" value="Chromosome 3"/>
</dbReference>
<dbReference type="CDD" id="cd00353">
    <property type="entry name" value="Ribosomal_S15p_S13e"/>
    <property type="match status" value="1"/>
</dbReference>
<evidence type="ECO:0000256" key="13">
    <source>
        <dbReference type="ARBA" id="ARBA00023136"/>
    </source>
</evidence>
<keyword evidence="9" id="KW-0809">Transit peptide</keyword>
<evidence type="ECO:0000313" key="25">
    <source>
        <dbReference type="Ensembl" id="ENSBGRP00000011613.1"/>
    </source>
</evidence>
<keyword evidence="15" id="KW-0675">Receptor</keyword>
<dbReference type="SUPFAM" id="SSF48726">
    <property type="entry name" value="Immunoglobulin"/>
    <property type="match status" value="1"/>
</dbReference>
<evidence type="ECO:0000256" key="18">
    <source>
        <dbReference type="ARBA" id="ARBA00023319"/>
    </source>
</evidence>
<keyword evidence="16" id="KW-0325">Glycoprotein</keyword>
<dbReference type="FunFam" id="2.60.40.10:FF:000879">
    <property type="entry name" value="Colony stimulating factor 3 receptor"/>
    <property type="match status" value="1"/>
</dbReference>
<dbReference type="Gene3D" id="2.60.40.10">
    <property type="entry name" value="Immunoglobulins"/>
    <property type="match status" value="6"/>
</dbReference>
<dbReference type="GO" id="GO:0004896">
    <property type="term" value="F:cytokine receptor activity"/>
    <property type="evidence" value="ECO:0007669"/>
    <property type="project" value="InterPro"/>
</dbReference>
<evidence type="ECO:0000256" key="5">
    <source>
        <dbReference type="ARBA" id="ARBA00022692"/>
    </source>
</evidence>
<feature type="signal peptide" evidence="23">
    <location>
        <begin position="1"/>
        <end position="25"/>
    </location>
</feature>
<accession>A0A8B9WYM2</accession>
<keyword evidence="7" id="KW-0677">Repeat</keyword>
<keyword evidence="12" id="KW-0496">Mitochondrion</keyword>
<dbReference type="GO" id="GO:0003735">
    <property type="term" value="F:structural constituent of ribosome"/>
    <property type="evidence" value="ECO:0007669"/>
    <property type="project" value="InterPro"/>
</dbReference>
<dbReference type="GO" id="GO:0005886">
    <property type="term" value="C:plasma membrane"/>
    <property type="evidence" value="ECO:0007669"/>
    <property type="project" value="UniProtKB-ARBA"/>
</dbReference>
<dbReference type="GeneTree" id="ENSGT00940000158915"/>
<evidence type="ECO:0000256" key="7">
    <source>
        <dbReference type="ARBA" id="ARBA00022737"/>
    </source>
</evidence>
<dbReference type="InterPro" id="IPR036179">
    <property type="entry name" value="Ig-like_dom_sf"/>
</dbReference>
<comment type="subunit">
    <text evidence="21">Homodimer. The dimeric receptor binds two CSF3 molecules. Interacts with CEACAM1; down-regulates the CSF3R-STAT3 pathway through recruitment of PTPN6 that dephosphorylates CSF3R.</text>
</comment>
<dbReference type="InterPro" id="IPR052137">
    <property type="entry name" value="uS15_ribosomal"/>
</dbReference>
<dbReference type="InterPro" id="IPR003961">
    <property type="entry name" value="FN3_dom"/>
</dbReference>
<feature type="chain" id="PRO_5034448681" description="Granulocyte colony-stimulating factor receptor" evidence="23">
    <location>
        <begin position="26"/>
        <end position="1188"/>
    </location>
</feature>
<evidence type="ECO:0000313" key="26">
    <source>
        <dbReference type="Proteomes" id="UP000694520"/>
    </source>
</evidence>
<dbReference type="GO" id="GO:0007155">
    <property type="term" value="P:cell adhesion"/>
    <property type="evidence" value="ECO:0007669"/>
    <property type="project" value="UniProtKB-KW"/>
</dbReference>
<keyword evidence="26" id="KW-1185">Reference proteome</keyword>
<dbReference type="FunFam" id="2.60.40.10:FF:000997">
    <property type="entry name" value="Colony stimulating factor 3 receptor (Granulocyte)"/>
    <property type="match status" value="1"/>
</dbReference>
<keyword evidence="14" id="KW-1015">Disulfide bond</keyword>
<feature type="domain" description="Fibronectin type-III" evidence="24">
    <location>
        <begin position="236"/>
        <end position="332"/>
    </location>
</feature>
<evidence type="ECO:0000256" key="20">
    <source>
        <dbReference type="ARBA" id="ARBA00035528"/>
    </source>
</evidence>
<dbReference type="SMART" id="SM01387">
    <property type="entry name" value="Ribosomal_S15"/>
    <property type="match status" value="1"/>
</dbReference>
<evidence type="ECO:0000256" key="8">
    <source>
        <dbReference type="ARBA" id="ARBA00022889"/>
    </source>
</evidence>
<keyword evidence="6 23" id="KW-0732">Signal</keyword>
<dbReference type="InterPro" id="IPR005290">
    <property type="entry name" value="Ribosomal_uS15_bac-type"/>
</dbReference>
<evidence type="ECO:0000256" key="10">
    <source>
        <dbReference type="ARBA" id="ARBA00022980"/>
    </source>
</evidence>
<name>A0A8B9WYM2_BOSMU</name>
<dbReference type="FunFam" id="2.60.40.10:FF:001209">
    <property type="entry name" value="Colony stimulating factor 3 receptor"/>
    <property type="match status" value="1"/>
</dbReference>
<dbReference type="PANTHER" id="PTHR46685">
    <property type="entry name" value="28S RIBOSOMAL PROTEIN S15, MITOCHONDRIAL"/>
    <property type="match status" value="1"/>
</dbReference>
<reference evidence="25" key="1">
    <citation type="submission" date="2019-05" db="EMBL/GenBank/DDBJ databases">
        <authorList>
            <person name="Zhang S."/>
            <person name="Liu J."/>
        </authorList>
    </citation>
    <scope>NUCLEOTIDE SEQUENCE [LARGE SCALE GENOMIC DNA]</scope>
</reference>
<dbReference type="InterPro" id="IPR013783">
    <property type="entry name" value="Ig-like_fold"/>
</dbReference>
<dbReference type="SUPFAM" id="SSF47060">
    <property type="entry name" value="S15/NS1 RNA-binding domain"/>
    <property type="match status" value="1"/>
</dbReference>
<dbReference type="SUPFAM" id="SSF49265">
    <property type="entry name" value="Fibronectin type III"/>
    <property type="match status" value="4"/>
</dbReference>
<evidence type="ECO:0000256" key="4">
    <source>
        <dbReference type="ARBA" id="ARBA00008921"/>
    </source>
</evidence>
<keyword evidence="11" id="KW-1133">Transmembrane helix</keyword>
<sequence length="1188" mass="132826">MVGLGAWSLVGAALIILLLPRSLEQCGHILLSAPIVRLGDQVTASCFITRNCSHLGTDWRVVWKLEPELHPRERRQHLPNGTLQSTITLPHLNHSRVLLSCCLHWGNSLQILDQAELQAGYPPTAPYNLSCIMNLTTNSLICQWEPGPDTHLSTSFTLKSFKSQDKCQTQKDSIPDCVPEVGQSHCSIPRKHLQLYQNMSIWVQARNALGTSASPKLCLAPMDVVKLEPPTLWALEPSPAVVPPQPGCLRLRWETWRPSLYIEQKCELRHQPRLGEAGWDLVSALPARTSQYELCGLLPSTAYTLQMRCTRWRLPGHWSEWSPSLELTTAQRAPIVRLDTWWRQRQLDPQTVTVQLFWKPIALEEDSGQIQGYLVSWRPSDQAGAEPTLCDTTELNCTFQLPSEAREVVLKAYNTAGTSHPTPVVFLESRGPPLGRLHTTARDPHSLWVGWEPPSPQPQGYVIEWGLSPPSPNGSPMTWRMEHNGSIAGTLLQENIRPFQLYEITVTPLYQDTKGPSQHIYAYSQEMAPSHGPELHLRHIGKTWAQLEWVPEAPELGKSPLTHYTIFWTNTQDQSFSTVLNASTHSFVLRGLEPSSLYHVQLMAASQVWAANSTSLTLMTLTLEESELHILLGLFGLLVLLICLCGAAQFCCRPRKYSLWPSVPDPARSSLGSWVPTITAEDILQLPSLRDPGMPPITKITVLEEEEKKPGPWESNDSSGPGSLSTLVQAYVLQGDPRVPSAQPQPQPGNSDQVLYVQVLGSPTGPGPGHYLRCDSTQPLLEGLSPSPKSYENLWFQTSSPGTPEPLVPHPEDDSIFEPLLDFPLLQGLRRPTCQSIISVLICSGLATALDWSSRSQHGGARVTQSVPRRRRGRARVHWGSEVTMLRAAWRALSSIRTQAVTQPPVLGLPGGGCAKLLSVQRDLPSSPGGLILQAARGYATQKPVQQSQEDDPPPSMLLKDYQNVPGIEKVDDVVKRLISLEMANKKEMLKIKKEQLMSKVVENPKDTSSLEAQIVALTVKIRSYEEHMQKHRKDKAHKRYLLMSIDKRQKMLKNLRKTNYPVFEKTCKELGIEYTLPPPYHRKIHRRLATKKALCIRVRFRTAALVGPTLGLWWREQREGSSESEQGVELGLRPCGSQVTKSMEKGWGDHLRESFPTPAASSLQFCIVLQRLIPSPLIPRFSKRFKS</sequence>
<dbReference type="PROSITE" id="PS50853">
    <property type="entry name" value="FN3"/>
    <property type="match status" value="5"/>
</dbReference>
<evidence type="ECO:0000259" key="24">
    <source>
        <dbReference type="PROSITE" id="PS50853"/>
    </source>
</evidence>
<evidence type="ECO:0000256" key="14">
    <source>
        <dbReference type="ARBA" id="ARBA00023157"/>
    </source>
</evidence>
<dbReference type="FunFam" id="2.60.40.10:FF:000839">
    <property type="entry name" value="granulocyte colony-stimulating factor receptor isoform X1"/>
    <property type="match status" value="1"/>
</dbReference>
<keyword evidence="18" id="KW-0393">Immunoglobulin domain</keyword>
<dbReference type="FunFam" id="1.10.287.10:FF:000015">
    <property type="entry name" value="Mitochondrial ribosomal protein S15"/>
    <property type="match status" value="1"/>
</dbReference>
<dbReference type="GO" id="GO:0032543">
    <property type="term" value="P:mitochondrial translation"/>
    <property type="evidence" value="ECO:0007669"/>
    <property type="project" value="TreeGrafter"/>
</dbReference>
<feature type="domain" description="Fibronectin type-III" evidence="24">
    <location>
        <begin position="334"/>
        <end position="432"/>
    </location>
</feature>
<evidence type="ECO:0000256" key="23">
    <source>
        <dbReference type="SAM" id="SignalP"/>
    </source>
</evidence>
<dbReference type="Ensembl" id="ENSBGRT00000013394.1">
    <property type="protein sequence ID" value="ENSBGRP00000011613.1"/>
    <property type="gene ID" value="ENSBGRG00000007254.1"/>
</dbReference>
<feature type="domain" description="Fibronectin type-III" evidence="24">
    <location>
        <begin position="529"/>
        <end position="626"/>
    </location>
</feature>
<dbReference type="InterPro" id="IPR009068">
    <property type="entry name" value="uS15_NS1_RNA-bd_sf"/>
</dbReference>
<evidence type="ECO:0000256" key="3">
    <source>
        <dbReference type="ARBA" id="ARBA00008434"/>
    </source>
</evidence>
<proteinExistence type="inferred from homology"/>
<evidence type="ECO:0000256" key="6">
    <source>
        <dbReference type="ARBA" id="ARBA00022729"/>
    </source>
</evidence>
<evidence type="ECO:0000256" key="16">
    <source>
        <dbReference type="ARBA" id="ARBA00023180"/>
    </source>
</evidence>
<evidence type="ECO:0000256" key="11">
    <source>
        <dbReference type="ARBA" id="ARBA00022989"/>
    </source>
</evidence>
<keyword evidence="5" id="KW-0812">Transmembrane</keyword>
<evidence type="ECO:0000256" key="1">
    <source>
        <dbReference type="ARBA" id="ARBA00004173"/>
    </source>
</evidence>
<reference evidence="25" key="3">
    <citation type="submission" date="2025-09" db="UniProtKB">
        <authorList>
            <consortium name="Ensembl"/>
        </authorList>
    </citation>
    <scope>IDENTIFICATION</scope>
</reference>
<protein>
    <recommendedName>
        <fullName evidence="22">Granulocyte colony-stimulating factor receptor</fullName>
    </recommendedName>
    <alternativeName>
        <fullName evidence="20">28S ribosomal protein S15, mitochondrial</fullName>
    </alternativeName>
    <alternativeName>
        <fullName evidence="19">Small ribosomal subunit protein uS15m</fullName>
    </alternativeName>
</protein>
<reference evidence="25" key="2">
    <citation type="submission" date="2025-08" db="UniProtKB">
        <authorList>
            <consortium name="Ensembl"/>
        </authorList>
    </citation>
    <scope>IDENTIFICATION</scope>
</reference>